<dbReference type="Proteomes" id="UP000203815">
    <property type="component" value="Segment"/>
</dbReference>
<keyword evidence="2" id="KW-1185">Reference proteome</keyword>
<evidence type="ECO:0000313" key="1">
    <source>
        <dbReference type="EMBL" id="AON96739.1"/>
    </source>
</evidence>
<sequence>MTDAQKRNNWRTTDPAKRVDLRKILHAQNPALVVEAMRQERDRQRLRRLFGTA</sequence>
<protein>
    <submittedName>
        <fullName evidence="1">Uncharacterized protein</fullName>
    </submittedName>
</protein>
<dbReference type="KEGG" id="vg:29060979"/>
<dbReference type="GeneID" id="29060979"/>
<proteinExistence type="predicted"/>
<evidence type="ECO:0000313" key="2">
    <source>
        <dbReference type="Proteomes" id="UP000203815"/>
    </source>
</evidence>
<dbReference type="RefSeq" id="YP_009282329.1">
    <property type="nucleotide sequence ID" value="NC_031035.1"/>
</dbReference>
<organism evidence="1 2">
    <name type="scientific">Mycobacterium phage Gengar</name>
    <dbReference type="NCBI Taxonomy" id="1891963"/>
    <lineage>
        <taxon>Viruses</taxon>
        <taxon>Duplodnaviria</taxon>
        <taxon>Heunggongvirae</taxon>
        <taxon>Uroviricota</taxon>
        <taxon>Caudoviricetes</taxon>
        <taxon>Weiservirinae</taxon>
        <taxon>Kratiovirus</taxon>
        <taxon>Kratiovirus gengar</taxon>
    </lineage>
</organism>
<reference evidence="1 2" key="1">
    <citation type="submission" date="2016-07" db="EMBL/GenBank/DDBJ databases">
        <authorList>
            <person name="Ahrens W.T."/>
            <person name="Alaniz S.M."/>
            <person name="Alfonso A.J."/>
            <person name="Andrade A.E."/>
            <person name="Blake C.D."/>
            <person name="Denney K.A."/>
            <person name="Edwards N.C."/>
            <person name="Flores L.M."/>
            <person name="Frontera C.D."/>
            <person name="Frontera J.K."/>
            <person name="Goins A.N."/>
            <person name="Harris C.E."/>
            <person name="Hinojosa K.L."/>
            <person name="Long R.M."/>
            <person name="Lopez J.C."/>
            <person name="Miller C.B."/>
            <person name="Mojica J.C."/>
            <person name="Morales C.A."/>
            <person name="Pena M.C."/>
            <person name="Quezada B.E."/>
            <person name="Rincon P.M."/>
            <person name="Robertson S."/>
            <person name="Soto A.J."/>
            <person name="Vasquez A.D."/>
            <person name="Villegas D.K."/>
            <person name="Vulgamore J.L."/>
            <person name="Robertson M."/>
            <person name="Hatherill J.R."/>
            <person name="Dovalina S.A."/>
            <person name="Zhang D."/>
            <person name="Delesalle V.A."/>
            <person name="Garlena R.A."/>
            <person name="Russell D.A."/>
            <person name="Pope W.H."/>
            <person name="Jacobs-Sera D."/>
            <person name="Hendrix R.W."/>
            <person name="Hatfull G.F."/>
        </authorList>
    </citation>
    <scope>NUCLEOTIDE SEQUENCE [LARGE SCALE GENOMIC DNA]</scope>
</reference>
<gene>
    <name evidence="1" type="ORF">SEA_GENGAR_84</name>
</gene>
<accession>A0A1C9EGW5</accession>
<name>A0A1C9EGW5_9CAUD</name>
<dbReference type="EMBL" id="KX636165">
    <property type="protein sequence ID" value="AON96739.1"/>
    <property type="molecule type" value="Genomic_DNA"/>
</dbReference>